<proteinExistence type="predicted"/>
<organism evidence="2 3">
    <name type="scientific">Cadophora malorum</name>
    <dbReference type="NCBI Taxonomy" id="108018"/>
    <lineage>
        <taxon>Eukaryota</taxon>
        <taxon>Fungi</taxon>
        <taxon>Dikarya</taxon>
        <taxon>Ascomycota</taxon>
        <taxon>Pezizomycotina</taxon>
        <taxon>Leotiomycetes</taxon>
        <taxon>Helotiales</taxon>
        <taxon>Ploettnerulaceae</taxon>
        <taxon>Cadophora</taxon>
    </lineage>
</organism>
<dbReference type="OrthoDB" id="9970537at2759"/>
<dbReference type="EMBL" id="JAFJYH010000169">
    <property type="protein sequence ID" value="KAG4416968.1"/>
    <property type="molecule type" value="Genomic_DNA"/>
</dbReference>
<evidence type="ECO:0000259" key="1">
    <source>
        <dbReference type="Pfam" id="PF12973"/>
    </source>
</evidence>
<gene>
    <name evidence="2" type="ORF">IFR04_009912</name>
</gene>
<dbReference type="InterPro" id="IPR025979">
    <property type="entry name" value="ChrR-like_cupin_dom"/>
</dbReference>
<protein>
    <recommendedName>
        <fullName evidence="1">ChrR-like cupin domain-containing protein</fullName>
    </recommendedName>
</protein>
<evidence type="ECO:0000313" key="3">
    <source>
        <dbReference type="Proteomes" id="UP000664132"/>
    </source>
</evidence>
<dbReference type="Gene3D" id="2.60.120.10">
    <property type="entry name" value="Jelly Rolls"/>
    <property type="match status" value="1"/>
</dbReference>
<feature type="domain" description="ChrR-like cupin" evidence="1">
    <location>
        <begin position="24"/>
        <end position="122"/>
    </location>
</feature>
<dbReference type="InterPro" id="IPR011051">
    <property type="entry name" value="RmlC_Cupin_sf"/>
</dbReference>
<name>A0A8H7W955_9HELO</name>
<dbReference type="SUPFAM" id="SSF51182">
    <property type="entry name" value="RmlC-like cupins"/>
    <property type="match status" value="1"/>
</dbReference>
<accession>A0A8H7W955</accession>
<reference evidence="2" key="1">
    <citation type="submission" date="2021-02" db="EMBL/GenBank/DDBJ databases">
        <title>Genome sequence Cadophora malorum strain M34.</title>
        <authorList>
            <person name="Stefanovic E."/>
            <person name="Vu D."/>
            <person name="Scully C."/>
            <person name="Dijksterhuis J."/>
            <person name="Roader J."/>
            <person name="Houbraken J."/>
        </authorList>
    </citation>
    <scope>NUCLEOTIDE SEQUENCE</scope>
    <source>
        <strain evidence="2">M34</strain>
    </source>
</reference>
<dbReference type="InterPro" id="IPR014710">
    <property type="entry name" value="RmlC-like_jellyroll"/>
</dbReference>
<dbReference type="AlphaFoldDB" id="A0A8H7W955"/>
<comment type="caution">
    <text evidence="2">The sequence shown here is derived from an EMBL/GenBank/DDBJ whole genome shotgun (WGS) entry which is preliminary data.</text>
</comment>
<keyword evidence="3" id="KW-1185">Reference proteome</keyword>
<dbReference type="Pfam" id="PF12973">
    <property type="entry name" value="Cupin_7"/>
    <property type="match status" value="1"/>
</dbReference>
<evidence type="ECO:0000313" key="2">
    <source>
        <dbReference type="EMBL" id="KAG4416968.1"/>
    </source>
</evidence>
<dbReference type="Proteomes" id="UP000664132">
    <property type="component" value="Unassembled WGS sequence"/>
</dbReference>
<sequence length="128" mass="14358">MEQKEFTQPLPIPLPNISSKDRSSAKPWILLSPGIWELHLNGPSSSHKSVLQFWEPGAVSPTKDIVTHEYIEEVMTIEGSLRDSTQGEEWGMGAYAYRYVGMKHGLYVAGNEGCYQFVKCIPSEEAKN</sequence>